<evidence type="ECO:0000313" key="2">
    <source>
        <dbReference type="Proteomes" id="UP000183208"/>
    </source>
</evidence>
<dbReference type="OrthoDB" id="9806585at2"/>
<dbReference type="PANTHER" id="PTHR48228">
    <property type="entry name" value="SUCCINYL-COA--D-CITRAMALATE COA-TRANSFERASE"/>
    <property type="match status" value="1"/>
</dbReference>
<dbReference type="InterPro" id="IPR023606">
    <property type="entry name" value="CoA-Trfase_III_dom_1_sf"/>
</dbReference>
<gene>
    <name evidence="1" type="ORF">SAMN05444171_5107</name>
</gene>
<dbReference type="PANTHER" id="PTHR48228:SF5">
    <property type="entry name" value="ALPHA-METHYLACYL-COA RACEMASE"/>
    <property type="match status" value="1"/>
</dbReference>
<dbReference type="Pfam" id="PF02515">
    <property type="entry name" value="CoA_transf_3"/>
    <property type="match status" value="1"/>
</dbReference>
<dbReference type="GO" id="GO:0003824">
    <property type="term" value="F:catalytic activity"/>
    <property type="evidence" value="ECO:0007669"/>
    <property type="project" value="InterPro"/>
</dbReference>
<dbReference type="InterPro" id="IPR044855">
    <property type="entry name" value="CoA-Trfase_III_dom3_sf"/>
</dbReference>
<dbReference type="Gene3D" id="3.30.60.110">
    <property type="match status" value="1"/>
</dbReference>
<dbReference type="Gene3D" id="3.30.1540.10">
    <property type="entry name" value="formyl-coa transferase, domain 3"/>
    <property type="match status" value="1"/>
</dbReference>
<evidence type="ECO:0000313" key="1">
    <source>
        <dbReference type="EMBL" id="SED77237.1"/>
    </source>
</evidence>
<organism evidence="1 2">
    <name type="scientific">Bradyrhizobium lablabi</name>
    <dbReference type="NCBI Taxonomy" id="722472"/>
    <lineage>
        <taxon>Bacteria</taxon>
        <taxon>Pseudomonadati</taxon>
        <taxon>Pseudomonadota</taxon>
        <taxon>Alphaproteobacteria</taxon>
        <taxon>Hyphomicrobiales</taxon>
        <taxon>Nitrobacteraceae</taxon>
        <taxon>Bradyrhizobium</taxon>
    </lineage>
</organism>
<dbReference type="AlphaFoldDB" id="A0A1H5DEH1"/>
<dbReference type="InterPro" id="IPR003673">
    <property type="entry name" value="CoA-Trfase_fam_III"/>
</dbReference>
<accession>A0A1H5DEH1</accession>
<dbReference type="Gene3D" id="3.40.50.10540">
    <property type="entry name" value="Crotonobetainyl-coa:carnitine coa-transferase, domain 1"/>
    <property type="match status" value="1"/>
</dbReference>
<dbReference type="EMBL" id="FNTI01000001">
    <property type="protein sequence ID" value="SED77237.1"/>
    <property type="molecule type" value="Genomic_DNA"/>
</dbReference>
<proteinExistence type="predicted"/>
<sequence>MSGPLAGLRVVEMAGIGPGPFCAMLFADLGAEVIRIRRPGGTIFDTEPRFDVTGRGCRIVELDLRETDAVETALALVEKAEVLTEGYRPGVMERLGLGPDVCLTRNPRLVYGRMTGWGQDGPLAARAGHDINYIALTGALHAIGRPDTPPPPPLNLVGDFGGGAMFLAFGVLAAVLEARASGKGQIVDAAMTDGVALLSAGRFAGRASGRQTNERGNNMLDGGAPFYDTYACADGNFIALGAIEPQFFTRFREICGLHDPLFDEQMNKEKWPAQKRALAAMFRTRGRDEWVTLLGGDDTCATPVLDWDEAIGDPHNTARNTFITIDGVKQPAPAPRFSRTPTAVPRSARVSGDDTHEILGKWGLAKPHIDRLLA</sequence>
<dbReference type="Proteomes" id="UP000183208">
    <property type="component" value="Unassembled WGS sequence"/>
</dbReference>
<dbReference type="InterPro" id="IPR050509">
    <property type="entry name" value="CoA-transferase_III"/>
</dbReference>
<reference evidence="1 2" key="1">
    <citation type="submission" date="2016-10" db="EMBL/GenBank/DDBJ databases">
        <authorList>
            <person name="de Groot N.N."/>
        </authorList>
    </citation>
    <scope>NUCLEOTIDE SEQUENCE [LARGE SCALE GENOMIC DNA]</scope>
    <source>
        <strain evidence="1 2">GAS522</strain>
    </source>
</reference>
<protein>
    <submittedName>
        <fullName evidence="1">Alpha-methylacyl-CoA racemase</fullName>
    </submittedName>
</protein>
<dbReference type="SUPFAM" id="SSF89796">
    <property type="entry name" value="CoA-transferase family III (CaiB/BaiF)"/>
    <property type="match status" value="1"/>
</dbReference>
<name>A0A1H5DEH1_9BRAD</name>
<dbReference type="RefSeq" id="WP_074824952.1">
    <property type="nucleotide sequence ID" value="NZ_FNTI01000001.1"/>
</dbReference>